<evidence type="ECO:0000256" key="1">
    <source>
        <dbReference type="SAM" id="SignalP"/>
    </source>
</evidence>
<evidence type="ECO:0000313" key="2">
    <source>
        <dbReference type="EMBL" id="EFC39858.1"/>
    </source>
</evidence>
<keyword evidence="1" id="KW-0732">Signal</keyword>
<dbReference type="SUPFAM" id="SSF57184">
    <property type="entry name" value="Growth factor receptor domain"/>
    <property type="match status" value="1"/>
</dbReference>
<proteinExistence type="predicted"/>
<keyword evidence="3" id="KW-1185">Reference proteome</keyword>
<dbReference type="RefSeq" id="XP_002672602.1">
    <property type="nucleotide sequence ID" value="XM_002672556.1"/>
</dbReference>
<protein>
    <submittedName>
        <fullName evidence="2">Predicted protein</fullName>
    </submittedName>
</protein>
<organism evidence="3">
    <name type="scientific">Naegleria gruberi</name>
    <name type="common">Amoeba</name>
    <dbReference type="NCBI Taxonomy" id="5762"/>
    <lineage>
        <taxon>Eukaryota</taxon>
        <taxon>Discoba</taxon>
        <taxon>Heterolobosea</taxon>
        <taxon>Tetramitia</taxon>
        <taxon>Eutetramitia</taxon>
        <taxon>Vahlkampfiidae</taxon>
        <taxon>Naegleria</taxon>
    </lineage>
</organism>
<feature type="chain" id="PRO_5003038691" evidence="1">
    <location>
        <begin position="22"/>
        <end position="218"/>
    </location>
</feature>
<gene>
    <name evidence="2" type="ORF">NAEGRDRAFT_72302</name>
</gene>
<dbReference type="KEGG" id="ngr:NAEGRDRAFT_72302"/>
<accession>D2VTH3</accession>
<dbReference type="VEuPathDB" id="AmoebaDB:NAEGRDRAFT_72302"/>
<feature type="signal peptide" evidence="1">
    <location>
        <begin position="1"/>
        <end position="21"/>
    </location>
</feature>
<dbReference type="InterPro" id="IPR009030">
    <property type="entry name" value="Growth_fac_rcpt_cys_sf"/>
</dbReference>
<dbReference type="GeneID" id="8854341"/>
<dbReference type="Proteomes" id="UP000006671">
    <property type="component" value="Unassembled WGS sequence"/>
</dbReference>
<dbReference type="InParanoid" id="D2VTH3"/>
<evidence type="ECO:0000313" key="3">
    <source>
        <dbReference type="Proteomes" id="UP000006671"/>
    </source>
</evidence>
<dbReference type="EMBL" id="GG738896">
    <property type="protein sequence ID" value="EFC39858.1"/>
    <property type="molecule type" value="Genomic_DNA"/>
</dbReference>
<name>D2VTH3_NAEGR</name>
<reference evidence="2 3" key="1">
    <citation type="journal article" date="2010" name="Cell">
        <title>The genome of Naegleria gruberi illuminates early eukaryotic versatility.</title>
        <authorList>
            <person name="Fritz-Laylin L.K."/>
            <person name="Prochnik S.E."/>
            <person name="Ginger M.L."/>
            <person name="Dacks J.B."/>
            <person name="Carpenter M.L."/>
            <person name="Field M.C."/>
            <person name="Kuo A."/>
            <person name="Paredez A."/>
            <person name="Chapman J."/>
            <person name="Pham J."/>
            <person name="Shu S."/>
            <person name="Neupane R."/>
            <person name="Cipriano M."/>
            <person name="Mancuso J."/>
            <person name="Tu H."/>
            <person name="Salamov A."/>
            <person name="Lindquist E."/>
            <person name="Shapiro H."/>
            <person name="Lucas S."/>
            <person name="Grigoriev I.V."/>
            <person name="Cande W.Z."/>
            <person name="Fulton C."/>
            <person name="Rokhsar D.S."/>
            <person name="Dawson S.C."/>
        </authorList>
    </citation>
    <scope>NUCLEOTIDE SEQUENCE [LARGE SCALE GENOMIC DNA]</scope>
    <source>
        <strain evidence="2 3">NEG-M</strain>
    </source>
</reference>
<dbReference type="AlphaFoldDB" id="D2VTH3"/>
<sequence length="218" mass="23650">MRVFLLSCVIIAFVMSGQTLALTCNPGSYVGMLFSVLDHYRPFIGKLQGNDACLPCGVGYFCANGITQEKCAFNTYSSGSATSCTACRNSNRGTDAANSACLLPNTPANAIEFTKTITVDSTKLISTFTKLNLAGYDYVDVRIKQTPLNPNVPITNIKVYGHRSTGFPGPGKYDGFENSKEPFLSYDNDSSGDILYLSIYAHPDTMLTIDLQRVKNGQ</sequence>